<reference evidence="1 2" key="1">
    <citation type="submission" date="2019-10" db="EMBL/GenBank/DDBJ databases">
        <authorList>
            <person name="Jorgensen H.J."/>
            <person name="Tolsma S."/>
            <person name="Caruso S.M."/>
            <person name="Garlena R.A."/>
            <person name="Russell D.A."/>
            <person name="Pope W.H."/>
            <person name="Jacobs-Se D."/>
            <person name="Hatfull G.F."/>
        </authorList>
    </citation>
    <scope>NUCLEOTIDE SEQUENCE [LARGE SCALE GENOMIC DNA]</scope>
</reference>
<proteinExistence type="predicted"/>
<evidence type="ECO:0000313" key="2">
    <source>
        <dbReference type="Proteomes" id="UP000370142"/>
    </source>
</evidence>
<protein>
    <submittedName>
        <fullName evidence="1">Uncharacterized protein</fullName>
    </submittedName>
</protein>
<evidence type="ECO:0000313" key="1">
    <source>
        <dbReference type="EMBL" id="QGH75282.1"/>
    </source>
</evidence>
<dbReference type="GeneID" id="60321198"/>
<keyword evidence="2" id="KW-1185">Reference proteome</keyword>
<sequence length="130" mass="14759">MTRQVTWTAPYPEALAELLADFHYRPGWSFQLIEGSRDDGHGEVTGLALIITSEPLDAQDPSRSIPMAYPFVVPPEVHSAAGWEQWLWLRIGDAERHERGEHFRVGEARPFAPDHEPCADGYWPRPTARL</sequence>
<dbReference type="Proteomes" id="UP000370142">
    <property type="component" value="Segment"/>
</dbReference>
<dbReference type="KEGG" id="vg:60321198"/>
<gene>
    <name evidence="1" type="primary">34</name>
    <name evidence="1" type="ORF">SEA_QUESADILLA_34</name>
</gene>
<name>A0A5Q2WBZ3_9CAUD</name>
<dbReference type="RefSeq" id="YP_009949790.1">
    <property type="nucleotide sequence ID" value="NC_051584.1"/>
</dbReference>
<accession>A0A5Q2WBZ3</accession>
<organism evidence="1 2">
    <name type="scientific">Mycobacterium phage Quesadilla</name>
    <dbReference type="NCBI Taxonomy" id="2664226"/>
    <lineage>
        <taxon>Viruses</taxon>
        <taxon>Duplodnaviria</taxon>
        <taxon>Heunggongvirae</taxon>
        <taxon>Uroviricota</taxon>
        <taxon>Caudoviricetes</taxon>
        <taxon>Bclasvirinae</taxon>
        <taxon>Quesadillavirus</taxon>
        <taxon>Quesadillavirus quesadilla</taxon>
    </lineage>
</organism>
<dbReference type="EMBL" id="MN617843">
    <property type="protein sequence ID" value="QGH75282.1"/>
    <property type="molecule type" value="Genomic_DNA"/>
</dbReference>